<sequence>MNKAKPPRLLAFNPLVDFRLLAEPRRLSVWTGLKWFSRAWVIFTGNIGLWVGVGLLVLLFRMGLGYIPLIGGVVATILDFVCYAGASYIAYCQTTEKNTSIFDLFIAFRHSGYNFKIFLALCVVLFLISSALAFFLTIIMFASNINFDSLVFIGIAFGPPVLVFVLIAMAFWLAPILILFHDLKPLPALKMSFKACIANLLPLTVLGLVFGLTIWVLAIITTIASFMFGGLVVFGLGAILIPMMMICSYVAYRDIYTEN</sequence>
<dbReference type="PATRIC" id="fig|1230338.3.peg.199"/>
<keyword evidence="1 2" id="KW-0812">Transmembrane</keyword>
<dbReference type="AlphaFoldDB" id="L2F822"/>
<dbReference type="NCBIfam" id="NF041043">
    <property type="entry name" value="BPSS1780_fam"/>
    <property type="match status" value="1"/>
</dbReference>
<dbReference type="Proteomes" id="UP000023795">
    <property type="component" value="Unassembled WGS sequence"/>
</dbReference>
<dbReference type="EMBL" id="ANIN01000001">
    <property type="protein sequence ID" value="ELA08931.1"/>
    <property type="molecule type" value="Genomic_DNA"/>
</dbReference>
<dbReference type="eggNOG" id="COG5473">
    <property type="taxonomic scope" value="Bacteria"/>
</dbReference>
<feature type="transmembrane region" description="Helical" evidence="1">
    <location>
        <begin position="226"/>
        <end position="252"/>
    </location>
</feature>
<evidence type="ECO:0000313" key="2">
    <source>
        <dbReference type="EMBL" id="ELA08931.1"/>
    </source>
</evidence>
<feature type="transmembrane region" description="Helical" evidence="1">
    <location>
        <begin position="66"/>
        <end position="91"/>
    </location>
</feature>
<keyword evidence="1" id="KW-1133">Transmembrane helix</keyword>
<feature type="transmembrane region" description="Helical" evidence="1">
    <location>
        <begin position="161"/>
        <end position="180"/>
    </location>
</feature>
<organism evidence="2 3">
    <name type="scientific">Moraxella macacae 0408225</name>
    <dbReference type="NCBI Taxonomy" id="1230338"/>
    <lineage>
        <taxon>Bacteria</taxon>
        <taxon>Pseudomonadati</taxon>
        <taxon>Pseudomonadota</taxon>
        <taxon>Gammaproteobacteria</taxon>
        <taxon>Moraxellales</taxon>
        <taxon>Moraxellaceae</taxon>
        <taxon>Moraxella</taxon>
    </lineage>
</organism>
<keyword evidence="1" id="KW-0472">Membrane</keyword>
<reference evidence="2 3" key="1">
    <citation type="journal article" date="2013" name="Genome Announc.">
        <title>Genome Sequence of Moraxella macacae 0408225, a Novel Bacterial Species Isolated from a Cynomolgus Macaque with Epistaxis.</title>
        <authorList>
            <person name="Ladner J.T."/>
            <person name="Whitehouse C.A."/>
            <person name="Koroleva G.I."/>
            <person name="Palacios G.F."/>
        </authorList>
    </citation>
    <scope>NUCLEOTIDE SEQUENCE [LARGE SCALE GENOMIC DNA]</scope>
    <source>
        <strain evidence="2 3">0408225</strain>
    </source>
</reference>
<gene>
    <name evidence="2" type="ORF">MOMA_00930</name>
</gene>
<proteinExistence type="predicted"/>
<dbReference type="InterPro" id="IPR047798">
    <property type="entry name" value="BPSS1780-like"/>
</dbReference>
<accession>L2F822</accession>
<feature type="transmembrane region" description="Helical" evidence="1">
    <location>
        <begin position="117"/>
        <end position="141"/>
    </location>
</feature>
<keyword evidence="3" id="KW-1185">Reference proteome</keyword>
<name>L2F822_9GAMM</name>
<comment type="caution">
    <text evidence="2">The sequence shown here is derived from an EMBL/GenBank/DDBJ whole genome shotgun (WGS) entry which is preliminary data.</text>
</comment>
<dbReference type="OrthoDB" id="5298483at2"/>
<feature type="transmembrane region" description="Helical" evidence="1">
    <location>
        <begin position="200"/>
        <end position="220"/>
    </location>
</feature>
<feature type="transmembrane region" description="Helical" evidence="1">
    <location>
        <begin position="35"/>
        <end position="60"/>
    </location>
</feature>
<dbReference type="STRING" id="1230338.MOMA_00930"/>
<dbReference type="RefSeq" id="WP_009501330.1">
    <property type="nucleotide sequence ID" value="NZ_ANIN01000001.1"/>
</dbReference>
<evidence type="ECO:0000256" key="1">
    <source>
        <dbReference type="SAM" id="Phobius"/>
    </source>
</evidence>
<protein>
    <submittedName>
        <fullName evidence="2">Transmembrane protein</fullName>
    </submittedName>
</protein>
<evidence type="ECO:0000313" key="3">
    <source>
        <dbReference type="Proteomes" id="UP000023795"/>
    </source>
</evidence>